<protein>
    <submittedName>
        <fullName evidence="1">IS110 family transposase</fullName>
    </submittedName>
</protein>
<accession>A0ABT1Y6A7</accession>
<name>A0ABT1Y6A7_9FIRM</name>
<gene>
    <name evidence="1" type="ORF">NVS47_12925</name>
</gene>
<comment type="caution">
    <text evidence="1">The sequence shown here is derived from an EMBL/GenBank/DDBJ whole genome shotgun (WGS) entry which is preliminary data.</text>
</comment>
<evidence type="ECO:0000313" key="1">
    <source>
        <dbReference type="EMBL" id="MCR6546402.1"/>
    </source>
</evidence>
<evidence type="ECO:0000313" key="2">
    <source>
        <dbReference type="Proteomes" id="UP001524944"/>
    </source>
</evidence>
<proteinExistence type="predicted"/>
<dbReference type="EMBL" id="JANPWE010000007">
    <property type="protein sequence ID" value="MCR6546402.1"/>
    <property type="molecule type" value="Genomic_DNA"/>
</dbReference>
<sequence>MANLMVGIDVSLRSHSVQFMNDSGDALASFSIPTI</sequence>
<keyword evidence="2" id="KW-1185">Reference proteome</keyword>
<dbReference type="Proteomes" id="UP001524944">
    <property type="component" value="Unassembled WGS sequence"/>
</dbReference>
<organism evidence="1 2">
    <name type="scientific">Dehalobacterium formicoaceticum</name>
    <dbReference type="NCBI Taxonomy" id="51515"/>
    <lineage>
        <taxon>Bacteria</taxon>
        <taxon>Bacillati</taxon>
        <taxon>Bacillota</taxon>
        <taxon>Clostridia</taxon>
        <taxon>Eubacteriales</taxon>
        <taxon>Peptococcaceae</taxon>
        <taxon>Dehalobacterium</taxon>
    </lineage>
</organism>
<reference evidence="1 2" key="1">
    <citation type="submission" date="2022-08" db="EMBL/GenBank/DDBJ databases">
        <title>Proteogenomics of the novel Dehalobacterium formicoaceticum strain EZ94 highlights a key role of methyltransferases during anaerobic dichloromethane degradation.</title>
        <authorList>
            <person name="Wasmund K."/>
        </authorList>
    </citation>
    <scope>NUCLEOTIDE SEQUENCE [LARGE SCALE GENOMIC DNA]</scope>
    <source>
        <strain evidence="1 2">EZ94</strain>
    </source>
</reference>